<evidence type="ECO:0000256" key="1">
    <source>
        <dbReference type="ARBA" id="ARBA00022517"/>
    </source>
</evidence>
<proteinExistence type="predicted"/>
<name>A4BCN0_9GAMM</name>
<dbReference type="InterPro" id="IPR027417">
    <property type="entry name" value="P-loop_NTPase"/>
</dbReference>
<accession>A4BCN0</accession>
<comment type="caution">
    <text evidence="2">The sequence shown here is derived from an EMBL/GenBank/DDBJ whole genome shotgun (WGS) entry which is preliminary data.</text>
</comment>
<reference evidence="2 3" key="1">
    <citation type="submission" date="2006-02" db="EMBL/GenBank/DDBJ databases">
        <authorList>
            <person name="Pinhassi J."/>
            <person name="Pedros-Alio C."/>
            <person name="Ferriera S."/>
            <person name="Johnson J."/>
            <person name="Kravitz S."/>
            <person name="Halpern A."/>
            <person name="Remington K."/>
            <person name="Beeson K."/>
            <person name="Tran B."/>
            <person name="Rogers Y.-H."/>
            <person name="Friedman R."/>
            <person name="Venter J.C."/>
        </authorList>
    </citation>
    <scope>NUCLEOTIDE SEQUENCE [LARGE SCALE GENOMIC DNA]</scope>
    <source>
        <strain evidence="2 3">MED297</strain>
    </source>
</reference>
<dbReference type="InterPro" id="IPR004881">
    <property type="entry name" value="Ribosome_biogen_GTPase_RsgA"/>
</dbReference>
<keyword evidence="3" id="KW-1185">Reference proteome</keyword>
<dbReference type="GO" id="GO:0042254">
    <property type="term" value="P:ribosome biogenesis"/>
    <property type="evidence" value="ECO:0007669"/>
    <property type="project" value="UniProtKB-KW"/>
</dbReference>
<dbReference type="SUPFAM" id="SSF52540">
    <property type="entry name" value="P-loop containing nucleoside triphosphate hydrolases"/>
    <property type="match status" value="1"/>
</dbReference>
<dbReference type="EC" id="3.6.1.-" evidence="2"/>
<dbReference type="Gene3D" id="1.10.40.50">
    <property type="entry name" value="Probable gtpase engc, domain 3"/>
    <property type="match status" value="1"/>
</dbReference>
<dbReference type="STRING" id="314283.MED297_07736"/>
<dbReference type="GO" id="GO:0005525">
    <property type="term" value="F:GTP binding"/>
    <property type="evidence" value="ECO:0007669"/>
    <property type="project" value="InterPro"/>
</dbReference>
<sequence>MLDTPGMRELRLNDDAEGVSELFDDIEAVMLNCKFSNCHHAGDKGCAVEAAIQDGQLDERRWRNYQKLIREAEQASLTKAQRKKAREQWGKDIAKYSREIKKGRAGV</sequence>
<dbReference type="HOGENOM" id="CLU_2207914_0_0_6"/>
<keyword evidence="1" id="KW-0690">Ribosome biogenesis</keyword>
<gene>
    <name evidence="2" type="ORF">MED297_07736</name>
</gene>
<keyword evidence="2" id="KW-0378">Hydrolase</keyword>
<dbReference type="Proteomes" id="UP000005953">
    <property type="component" value="Unassembled WGS sequence"/>
</dbReference>
<protein>
    <submittedName>
        <fullName evidence="2">Ribosome-associated GTPase</fullName>
        <ecNumber evidence="2">3.6.1.-</ecNumber>
    </submittedName>
</protein>
<evidence type="ECO:0000313" key="2">
    <source>
        <dbReference type="EMBL" id="EAR09962.1"/>
    </source>
</evidence>
<dbReference type="PANTHER" id="PTHR32120:SF10">
    <property type="entry name" value="SMALL RIBOSOMAL SUBUNIT BIOGENESIS GTPASE RSGA"/>
    <property type="match status" value="1"/>
</dbReference>
<evidence type="ECO:0000313" key="3">
    <source>
        <dbReference type="Proteomes" id="UP000005953"/>
    </source>
</evidence>
<organism evidence="2 3">
    <name type="scientific">Reinekea blandensis MED297</name>
    <dbReference type="NCBI Taxonomy" id="314283"/>
    <lineage>
        <taxon>Bacteria</taxon>
        <taxon>Pseudomonadati</taxon>
        <taxon>Pseudomonadota</taxon>
        <taxon>Gammaproteobacteria</taxon>
        <taxon>Oceanospirillales</taxon>
        <taxon>Saccharospirillaceae</taxon>
        <taxon>Reinekea</taxon>
    </lineage>
</organism>
<dbReference type="AlphaFoldDB" id="A4BCN0"/>
<dbReference type="EMBL" id="AAOE01000006">
    <property type="protein sequence ID" value="EAR09962.1"/>
    <property type="molecule type" value="Genomic_DNA"/>
</dbReference>
<dbReference type="GO" id="GO:0003924">
    <property type="term" value="F:GTPase activity"/>
    <property type="evidence" value="ECO:0007669"/>
    <property type="project" value="InterPro"/>
</dbReference>
<dbReference type="PANTHER" id="PTHR32120">
    <property type="entry name" value="SMALL RIBOSOMAL SUBUNIT BIOGENESIS GTPASE RSGA"/>
    <property type="match status" value="1"/>
</dbReference>